<evidence type="ECO:0000313" key="3">
    <source>
        <dbReference type="Proteomes" id="UP001202328"/>
    </source>
</evidence>
<feature type="region of interest" description="Disordered" evidence="1">
    <location>
        <begin position="41"/>
        <end position="66"/>
    </location>
</feature>
<dbReference type="EMBL" id="JAJJMB010009441">
    <property type="protein sequence ID" value="KAI3913778.1"/>
    <property type="molecule type" value="Genomic_DNA"/>
</dbReference>
<feature type="region of interest" description="Disordered" evidence="1">
    <location>
        <begin position="80"/>
        <end position="121"/>
    </location>
</feature>
<name>A0AAD4SMX5_9MAGN</name>
<evidence type="ECO:0000256" key="1">
    <source>
        <dbReference type="SAM" id="MobiDB-lite"/>
    </source>
</evidence>
<protein>
    <submittedName>
        <fullName evidence="2">Uncharacterized protein</fullName>
    </submittedName>
</protein>
<organism evidence="2 3">
    <name type="scientific">Papaver atlanticum</name>
    <dbReference type="NCBI Taxonomy" id="357466"/>
    <lineage>
        <taxon>Eukaryota</taxon>
        <taxon>Viridiplantae</taxon>
        <taxon>Streptophyta</taxon>
        <taxon>Embryophyta</taxon>
        <taxon>Tracheophyta</taxon>
        <taxon>Spermatophyta</taxon>
        <taxon>Magnoliopsida</taxon>
        <taxon>Ranunculales</taxon>
        <taxon>Papaveraceae</taxon>
        <taxon>Papaveroideae</taxon>
        <taxon>Papaver</taxon>
    </lineage>
</organism>
<evidence type="ECO:0000313" key="2">
    <source>
        <dbReference type="EMBL" id="KAI3913778.1"/>
    </source>
</evidence>
<dbReference type="AlphaFoldDB" id="A0AAD4SMX5"/>
<proteinExistence type="predicted"/>
<reference evidence="2" key="1">
    <citation type="submission" date="2022-04" db="EMBL/GenBank/DDBJ databases">
        <title>A functionally conserved STORR gene fusion in Papaver species that diverged 16.8 million years ago.</title>
        <authorList>
            <person name="Catania T."/>
        </authorList>
    </citation>
    <scope>NUCLEOTIDE SEQUENCE</scope>
    <source>
        <strain evidence="2">S-188037</strain>
    </source>
</reference>
<sequence>MITPALYAGIIQVLDTGDETSRESLKEELLKIVEEESSKQNVETKAKVIDENDGLRVDKDKVDSNRETELVDCCGKEFKTKQEASANSREEPPLKKKKSEEKNCNQNDEAKEPISDYWRKF</sequence>
<accession>A0AAD4SMX5</accession>
<feature type="non-terminal residue" evidence="2">
    <location>
        <position position="1"/>
    </location>
</feature>
<comment type="caution">
    <text evidence="2">The sequence shown here is derived from an EMBL/GenBank/DDBJ whole genome shotgun (WGS) entry which is preliminary data.</text>
</comment>
<dbReference type="Proteomes" id="UP001202328">
    <property type="component" value="Unassembled WGS sequence"/>
</dbReference>
<keyword evidence="3" id="KW-1185">Reference proteome</keyword>
<gene>
    <name evidence="2" type="ORF">MKW98_011839</name>
</gene>